<feature type="domain" description="PLD phosphodiesterase" evidence="1">
    <location>
        <begin position="127"/>
        <end position="157"/>
    </location>
</feature>
<dbReference type="InterPro" id="IPR006935">
    <property type="entry name" value="Helicase/UvrB_N"/>
</dbReference>
<evidence type="ECO:0000259" key="2">
    <source>
        <dbReference type="PROSITE" id="PS51192"/>
    </source>
</evidence>
<dbReference type="RefSeq" id="WP_160335163.1">
    <property type="nucleotide sequence ID" value="NZ_WSRP01000015.1"/>
</dbReference>
<dbReference type="InterPro" id="IPR027417">
    <property type="entry name" value="P-loop_NTPase"/>
</dbReference>
<dbReference type="Proteomes" id="UP000472580">
    <property type="component" value="Unassembled WGS sequence"/>
</dbReference>
<evidence type="ECO:0000313" key="5">
    <source>
        <dbReference type="Proteomes" id="UP000472580"/>
    </source>
</evidence>
<dbReference type="Pfam" id="PF13091">
    <property type="entry name" value="PLDc_2"/>
    <property type="match status" value="1"/>
</dbReference>
<dbReference type="OrthoDB" id="9804086at2"/>
<dbReference type="InterPro" id="IPR025202">
    <property type="entry name" value="PLD-like_dom"/>
</dbReference>
<dbReference type="GO" id="GO:0016787">
    <property type="term" value="F:hydrolase activity"/>
    <property type="evidence" value="ECO:0007669"/>
    <property type="project" value="InterPro"/>
</dbReference>
<sequence length="1010" mass="116224">MPKIKLSDNDLVEALKTSFISKGFIDSDPLLRVQLLFNQKGDQTHSVKKIVSEIIKELEGCESFDFSVAFITDAGRQLLYKTLRTLEEKGVPGRILTTDYNLFTQPSALGRLSEFKNIKIKMFRCEEQQKFHTKGFIFHHKDKTTAIIGSSNLTQDALSSTKEWNVRLVSKKDGEFISSLEHEFNELWNCSQSHDLEKVLDDYTVEYEKKKKDERAARELLKNSGNAEPTTRLYPNTMQKPFIKNLTNYYIHGETRAMLISATGTGKTFAAAFAIRHLMNLKPSDWPKDSVIRKSPKKILFVVHREQIAKQALRSFKRINGANKTYGLLTGNGKKLDNDFTFATIQTISQDIVYKNIDANYFDVIIIDEVHRAGAKSYKKIMEHFKPEFWLGMTASPDRTDGEDIYSLFDHNIAYEIRLQDALNEDLLCPFHYYGISDLTVNNKPFSELSEFNCLEFKERVKHVLRAAHDYGFSGKRVKGLIFCSRNDEAKALEIGLNKQGKRTLALSGKNSQQERDIAIQRLVSDVDDQLALDYIITVDIFNEGIDIPEINQVLLLRPTESSIIFIQQLGRGLRKAKDKDYVVVIDFIANYEKNYLIPIALSGDNSYQKESMRKYIGSGTKIIPGASTVEFEEQVKQQILNSIDRAKTNSIGLIKESYNILRHKLGRIPRLVEFAEHNAITPLKIFQNKQLLSYYNFLVHAAKENLPFVLDQEQIEFLNFLSIRVADAKRIAEAVLLELVVEAKPGEKLRSGLTSKLKDLWKIDASDDLINNVFLVLSGQFAITEAERNQTVNWAVVERTGSDDFSVTEKFRRALEQSKEFNDQIQQIIDFAKQRYLAKFKYRYKDTSLVLYETYSYADTCRLLNWPKNLNGQNIGGYKYDAATKTFPVFVNYRKDDDAIAYEDHFESDRLLVAISKTKRSVDSPDADRIYKRKPENKDNRIFLFVRKNKEDQEAKLFYFLGEIEAEGQPEKILLQSKSQPEKKDNAFKIRYKLETAVRSDIYDYITGE</sequence>
<proteinExistence type="predicted"/>
<dbReference type="PROSITE" id="PS51192">
    <property type="entry name" value="HELICASE_ATP_BIND_1"/>
    <property type="match status" value="1"/>
</dbReference>
<dbReference type="CDD" id="cd18032">
    <property type="entry name" value="DEXHc_RE_I_III_res"/>
    <property type="match status" value="1"/>
</dbReference>
<dbReference type="InterPro" id="IPR001650">
    <property type="entry name" value="Helicase_C-like"/>
</dbReference>
<reference evidence="4 5" key="1">
    <citation type="submission" date="2019-12" db="EMBL/GenBank/DDBJ databases">
        <title>Microbes associate with the intestines of laboratory mice.</title>
        <authorList>
            <person name="Navarre W."/>
            <person name="Wong E."/>
        </authorList>
    </citation>
    <scope>NUCLEOTIDE SEQUENCE [LARGE SCALE GENOMIC DNA]</scope>
    <source>
        <strain evidence="4 5">NM82_D38</strain>
    </source>
</reference>
<dbReference type="PROSITE" id="PS50035">
    <property type="entry name" value="PLD"/>
    <property type="match status" value="1"/>
</dbReference>
<dbReference type="CDD" id="cd09204">
    <property type="entry name" value="PLDc_N_DEXD_b2"/>
    <property type="match status" value="1"/>
</dbReference>
<accession>A0A6L6YIP8</accession>
<dbReference type="Pfam" id="PF11907">
    <property type="entry name" value="DUF3427"/>
    <property type="match status" value="1"/>
</dbReference>
<protein>
    <submittedName>
        <fullName evidence="4">DUF3427 domain-containing protein</fullName>
    </submittedName>
</protein>
<evidence type="ECO:0000259" key="1">
    <source>
        <dbReference type="PROSITE" id="PS50035"/>
    </source>
</evidence>
<dbReference type="Gene3D" id="3.40.50.300">
    <property type="entry name" value="P-loop containing nucleotide triphosphate hydrolases"/>
    <property type="match status" value="2"/>
</dbReference>
<dbReference type="SUPFAM" id="SSF52540">
    <property type="entry name" value="P-loop containing nucleoside triphosphate hydrolases"/>
    <property type="match status" value="1"/>
</dbReference>
<dbReference type="GO" id="GO:0006793">
    <property type="term" value="P:phosphorus metabolic process"/>
    <property type="evidence" value="ECO:0007669"/>
    <property type="project" value="UniProtKB-ARBA"/>
</dbReference>
<dbReference type="GO" id="GO:0005524">
    <property type="term" value="F:ATP binding"/>
    <property type="evidence" value="ECO:0007669"/>
    <property type="project" value="InterPro"/>
</dbReference>
<feature type="domain" description="Helicase ATP-binding" evidence="2">
    <location>
        <begin position="248"/>
        <end position="415"/>
    </location>
</feature>
<dbReference type="EMBL" id="WSRP01000015">
    <property type="protein sequence ID" value="MVX56732.1"/>
    <property type="molecule type" value="Genomic_DNA"/>
</dbReference>
<dbReference type="Gene3D" id="3.30.870.10">
    <property type="entry name" value="Endonuclease Chain A"/>
    <property type="match status" value="1"/>
</dbReference>
<dbReference type="InterPro" id="IPR014001">
    <property type="entry name" value="Helicase_ATP-bd"/>
</dbReference>
<dbReference type="SUPFAM" id="SSF56024">
    <property type="entry name" value="Phospholipase D/nuclease"/>
    <property type="match status" value="1"/>
</dbReference>
<dbReference type="InterPro" id="IPR021835">
    <property type="entry name" value="DUF3427"/>
</dbReference>
<dbReference type="Pfam" id="PF00271">
    <property type="entry name" value="Helicase_C"/>
    <property type="match status" value="1"/>
</dbReference>
<dbReference type="Pfam" id="PF04851">
    <property type="entry name" value="ResIII"/>
    <property type="match status" value="1"/>
</dbReference>
<dbReference type="CDD" id="cd18799">
    <property type="entry name" value="SF2_C_EcoAI-like"/>
    <property type="match status" value="1"/>
</dbReference>
<dbReference type="SMART" id="SM00487">
    <property type="entry name" value="DEXDc"/>
    <property type="match status" value="1"/>
</dbReference>
<evidence type="ECO:0000313" key="4">
    <source>
        <dbReference type="EMBL" id="MVX56732.1"/>
    </source>
</evidence>
<dbReference type="PROSITE" id="PS51194">
    <property type="entry name" value="HELICASE_CTER"/>
    <property type="match status" value="1"/>
</dbReference>
<dbReference type="Pfam" id="PF26350">
    <property type="entry name" value="DUF8090"/>
    <property type="match status" value="1"/>
</dbReference>
<dbReference type="InterPro" id="IPR058403">
    <property type="entry name" value="DUF8090"/>
</dbReference>
<keyword evidence="5" id="KW-1185">Reference proteome</keyword>
<dbReference type="PANTHER" id="PTHR47396">
    <property type="entry name" value="TYPE I RESTRICTION ENZYME ECOKI R PROTEIN"/>
    <property type="match status" value="1"/>
</dbReference>
<dbReference type="SMART" id="SM00490">
    <property type="entry name" value="HELICc"/>
    <property type="match status" value="1"/>
</dbReference>
<evidence type="ECO:0000259" key="3">
    <source>
        <dbReference type="PROSITE" id="PS51194"/>
    </source>
</evidence>
<name>A0A6L6YIP8_9BURK</name>
<dbReference type="PANTHER" id="PTHR47396:SF1">
    <property type="entry name" value="ATP-DEPENDENT HELICASE IRC3-RELATED"/>
    <property type="match status" value="1"/>
</dbReference>
<dbReference type="InterPro" id="IPR001736">
    <property type="entry name" value="PLipase_D/transphosphatidylase"/>
</dbReference>
<feature type="domain" description="Helicase C-terminal" evidence="3">
    <location>
        <begin position="460"/>
        <end position="617"/>
    </location>
</feature>
<dbReference type="GO" id="GO:0003677">
    <property type="term" value="F:DNA binding"/>
    <property type="evidence" value="ECO:0007669"/>
    <property type="project" value="InterPro"/>
</dbReference>
<organism evidence="4 5">
    <name type="scientific">Parasutterella muris</name>
    <dbReference type="NCBI Taxonomy" id="2565572"/>
    <lineage>
        <taxon>Bacteria</taxon>
        <taxon>Pseudomonadati</taxon>
        <taxon>Pseudomonadota</taxon>
        <taxon>Betaproteobacteria</taxon>
        <taxon>Burkholderiales</taxon>
        <taxon>Sutterellaceae</taxon>
        <taxon>Parasutterella</taxon>
    </lineage>
</organism>
<gene>
    <name evidence="4" type="ORF">E5987_05855</name>
</gene>
<dbReference type="AlphaFoldDB" id="A0A6L6YIP8"/>
<comment type="caution">
    <text evidence="4">The sequence shown here is derived from an EMBL/GenBank/DDBJ whole genome shotgun (WGS) entry which is preliminary data.</text>
</comment>
<dbReference type="InterPro" id="IPR050742">
    <property type="entry name" value="Helicase_Restrict-Modif_Enz"/>
</dbReference>
<dbReference type="GO" id="GO:0005829">
    <property type="term" value="C:cytosol"/>
    <property type="evidence" value="ECO:0007669"/>
    <property type="project" value="TreeGrafter"/>
</dbReference>